<dbReference type="OrthoDB" id="285364at2"/>
<evidence type="ECO:0000313" key="2">
    <source>
        <dbReference type="EMBL" id="SDF17873.1"/>
    </source>
</evidence>
<dbReference type="STRING" id="1550231.SAMN05660662_1208"/>
<dbReference type="PANTHER" id="PTHR43058:SF1">
    <property type="entry name" value="DUF427 DOMAIN-CONTAINING PROTEIN"/>
    <property type="match status" value="1"/>
</dbReference>
<dbReference type="PANTHER" id="PTHR43058">
    <property type="entry name" value="SLR0655 PROTEIN"/>
    <property type="match status" value="1"/>
</dbReference>
<reference evidence="3" key="1">
    <citation type="submission" date="2016-10" db="EMBL/GenBank/DDBJ databases">
        <authorList>
            <person name="Varghese N."/>
            <person name="Submissions S."/>
        </authorList>
    </citation>
    <scope>NUCLEOTIDE SEQUENCE [LARGE SCALE GENOMIC DNA]</scope>
    <source>
        <strain evidence="3">DSM 44268</strain>
    </source>
</reference>
<dbReference type="Proteomes" id="UP000199406">
    <property type="component" value="Unassembled WGS sequence"/>
</dbReference>
<dbReference type="RefSeq" id="WP_091764329.1">
    <property type="nucleotide sequence ID" value="NZ_FNBT01000002.1"/>
</dbReference>
<evidence type="ECO:0000313" key="3">
    <source>
        <dbReference type="Proteomes" id="UP000199406"/>
    </source>
</evidence>
<dbReference type="EMBL" id="FNBT01000002">
    <property type="protein sequence ID" value="SDF17873.1"/>
    <property type="molecule type" value="Genomic_DNA"/>
</dbReference>
<protein>
    <submittedName>
        <fullName evidence="2">Uncharacterized conserved protein, DUF427 family</fullName>
    </submittedName>
</protein>
<accession>A0A1G7IZ21</accession>
<feature type="domain" description="DUF427" evidence="1">
    <location>
        <begin position="33"/>
        <end position="122"/>
    </location>
</feature>
<dbReference type="InterPro" id="IPR007361">
    <property type="entry name" value="DUF427"/>
</dbReference>
<evidence type="ECO:0000259" key="1">
    <source>
        <dbReference type="Pfam" id="PF04248"/>
    </source>
</evidence>
<gene>
    <name evidence="2" type="ORF">SAMN05660662_1208</name>
</gene>
<sequence>MPVRRDPVGPGQESVWDYPRPPSALVTPRHVVLEVAGQVLGDTPRAIRVCETSHPPTYYVPREDLADGLLERASGGSWCEWKGQATYWDVVVGDRRVPAAGWSYEQPTPGFEHLAGAVAFYPGRVDRVTVDGEVVRPQPGNFYGGWITDDVVGPFKGAPGTLGW</sequence>
<dbReference type="AlphaFoldDB" id="A0A1G7IZ21"/>
<proteinExistence type="predicted"/>
<dbReference type="Gene3D" id="2.170.150.40">
    <property type="entry name" value="Domain of unknown function (DUF427)"/>
    <property type="match status" value="1"/>
</dbReference>
<dbReference type="Pfam" id="PF04248">
    <property type="entry name" value="NTP_transf_9"/>
    <property type="match status" value="1"/>
</dbReference>
<dbReference type="InterPro" id="IPR038694">
    <property type="entry name" value="DUF427_sf"/>
</dbReference>
<name>A0A1G7IZ21_9ACTN</name>
<organism evidence="2 3">
    <name type="scientific">Blastococcus aurantiacus</name>
    <dbReference type="NCBI Taxonomy" id="1550231"/>
    <lineage>
        <taxon>Bacteria</taxon>
        <taxon>Bacillati</taxon>
        <taxon>Actinomycetota</taxon>
        <taxon>Actinomycetes</taxon>
        <taxon>Geodermatophilales</taxon>
        <taxon>Geodermatophilaceae</taxon>
        <taxon>Blastococcus</taxon>
    </lineage>
</organism>
<keyword evidence="3" id="KW-1185">Reference proteome</keyword>